<dbReference type="EMBL" id="BMQO01000021">
    <property type="protein sequence ID" value="GGS37597.1"/>
    <property type="molecule type" value="Genomic_DNA"/>
</dbReference>
<proteinExistence type="predicted"/>
<dbReference type="Pfam" id="PF01935">
    <property type="entry name" value="DUF87"/>
    <property type="match status" value="1"/>
</dbReference>
<dbReference type="Gene3D" id="3.40.50.300">
    <property type="entry name" value="P-loop containing nucleotide triphosphate hydrolases"/>
    <property type="match status" value="2"/>
</dbReference>
<reference evidence="3" key="1">
    <citation type="journal article" date="2019" name="Int. J. Syst. Evol. Microbiol.">
        <title>The Global Catalogue of Microorganisms (GCM) 10K type strain sequencing project: providing services to taxonomists for standard genome sequencing and annotation.</title>
        <authorList>
            <consortium name="The Broad Institute Genomics Platform"/>
            <consortium name="The Broad Institute Genome Sequencing Center for Infectious Disease"/>
            <person name="Wu L."/>
            <person name="Ma J."/>
        </authorList>
    </citation>
    <scope>NUCLEOTIDE SEQUENCE [LARGE SCALE GENOMIC DNA]</scope>
    <source>
        <strain evidence="3">JCM 31406</strain>
    </source>
</reference>
<dbReference type="PANTHER" id="PTHR42957">
    <property type="entry name" value="HELICASE MJ1565-RELATED"/>
    <property type="match status" value="1"/>
</dbReference>
<dbReference type="InterPro" id="IPR008571">
    <property type="entry name" value="HerA-like"/>
</dbReference>
<dbReference type="SUPFAM" id="SSF52540">
    <property type="entry name" value="P-loop containing nucleoside triphosphate hydrolases"/>
    <property type="match status" value="1"/>
</dbReference>
<keyword evidence="3" id="KW-1185">Reference proteome</keyword>
<sequence>MTTPVPPTPPHADPTQPPTIQTLTEQLGQRFGILATASTRELQVIASNTDVAVGDLFLLPSTRGAPRIYIFRATEYANVLSRQLDASDIARNKLTMPDSYFSEGLAEDLLLELRGSVLGYAQHEQTGPHAGTWTFHRPRRLPDHFTDVYRVDATNPATPGIMQTLLGAQLGQGGLFLGHLLAGEDAIPVPVYLPAYALSHHIGVFGRTGTGKSNLMMILLSSVLAYNRTRPTQRASLLAVDPHDEFRTWHASTGGADGYRGLIHHLTPTERAEHAAPFYYLSAKDLPTTGLERTLKLSRADITPDDLTSISEYTEQQTAYAQAQYAQHGERWIEETLLSNPEDQETGYLAATVSAVQRRLSFVRRGHTRILTPYSPDYGSPYDSLLPDILCALETGRVLIIDTTLMTELEQFLLTTVIARTLFALRRALRSTEHAPDLERNLRRTLGNDDSTGTVGTRSLADELVARLHDGRLPYLIGGQVRPTDTLPFVNVVIEEAPSILNPDRMRFGSVFRDISRQGRKFGIGLTVVSQQVSEIDKGVLTQINTELIMALGNETERKEAIRNASADLGGFERELQVMGKGQVLVTASYKDVPLPVQLGKHGG</sequence>
<evidence type="ECO:0000313" key="3">
    <source>
        <dbReference type="Proteomes" id="UP000620633"/>
    </source>
</evidence>
<dbReference type="InterPro" id="IPR027417">
    <property type="entry name" value="P-loop_NTPase"/>
</dbReference>
<evidence type="ECO:0000259" key="1">
    <source>
        <dbReference type="Pfam" id="PF01935"/>
    </source>
</evidence>
<organism evidence="2 3">
    <name type="scientific">Deinococcus knuensis</name>
    <dbReference type="NCBI Taxonomy" id="1837380"/>
    <lineage>
        <taxon>Bacteria</taxon>
        <taxon>Thermotogati</taxon>
        <taxon>Deinococcota</taxon>
        <taxon>Deinococci</taxon>
        <taxon>Deinococcales</taxon>
        <taxon>Deinococcaceae</taxon>
        <taxon>Deinococcus</taxon>
    </lineage>
</organism>
<gene>
    <name evidence="2" type="ORF">GCM10008961_31450</name>
</gene>
<name>A0ABQ2STS3_9DEIO</name>
<evidence type="ECO:0000313" key="2">
    <source>
        <dbReference type="EMBL" id="GGS37597.1"/>
    </source>
</evidence>
<dbReference type="PANTHER" id="PTHR42957:SF1">
    <property type="entry name" value="HELICASE MJ1565-RELATED"/>
    <property type="match status" value="1"/>
</dbReference>
<accession>A0ABQ2STS3</accession>
<dbReference type="InterPro" id="IPR002789">
    <property type="entry name" value="HerA_central"/>
</dbReference>
<comment type="caution">
    <text evidence="2">The sequence shown here is derived from an EMBL/GenBank/DDBJ whole genome shotgun (WGS) entry which is preliminary data.</text>
</comment>
<dbReference type="Proteomes" id="UP000620633">
    <property type="component" value="Unassembled WGS sequence"/>
</dbReference>
<protein>
    <recommendedName>
        <fullName evidence="1">Helicase HerA central domain-containing protein</fullName>
    </recommendedName>
</protein>
<feature type="domain" description="Helicase HerA central" evidence="1">
    <location>
        <begin position="176"/>
        <end position="337"/>
    </location>
</feature>